<dbReference type="SMART" id="SM00729">
    <property type="entry name" value="Elp3"/>
    <property type="match status" value="1"/>
</dbReference>
<dbReference type="GO" id="GO:0051537">
    <property type="term" value="F:2 iron, 2 sulfur cluster binding"/>
    <property type="evidence" value="ECO:0007669"/>
    <property type="project" value="UniProtKB-KW"/>
</dbReference>
<dbReference type="PANTHER" id="PTHR22976:SF2">
    <property type="entry name" value="BIOTIN SYNTHASE, MITOCHONDRIAL"/>
    <property type="match status" value="1"/>
</dbReference>
<evidence type="ECO:0000256" key="12">
    <source>
        <dbReference type="ARBA" id="ARBA00023014"/>
    </source>
</evidence>
<evidence type="ECO:0000256" key="9">
    <source>
        <dbReference type="ARBA" id="ARBA00022723"/>
    </source>
</evidence>
<proteinExistence type="inferred from homology"/>
<evidence type="ECO:0000313" key="17">
    <source>
        <dbReference type="EMBL" id="TWT52387.1"/>
    </source>
</evidence>
<keyword evidence="8 14" id="KW-0001">2Fe-2S</keyword>
<evidence type="ECO:0000256" key="3">
    <source>
        <dbReference type="ARBA" id="ARBA00011738"/>
    </source>
</evidence>
<dbReference type="AlphaFoldDB" id="A0A5C5WP50"/>
<dbReference type="Pfam" id="PF04055">
    <property type="entry name" value="Radical_SAM"/>
    <property type="match status" value="1"/>
</dbReference>
<dbReference type="GO" id="GO:0005506">
    <property type="term" value="F:iron ion binding"/>
    <property type="evidence" value="ECO:0007669"/>
    <property type="project" value="UniProtKB-UniRule"/>
</dbReference>
<dbReference type="InterPro" id="IPR002684">
    <property type="entry name" value="Biotin_synth/BioAB"/>
</dbReference>
<protein>
    <recommendedName>
        <fullName evidence="4 14">Biotin synthase</fullName>
        <ecNumber evidence="4 14">2.8.1.6</ecNumber>
    </recommendedName>
</protein>
<comment type="caution">
    <text evidence="17">The sequence shown here is derived from an EMBL/GenBank/DDBJ whole genome shotgun (WGS) entry which is preliminary data.</text>
</comment>
<dbReference type="SFLD" id="SFLDG01060">
    <property type="entry name" value="BATS_domain_containing"/>
    <property type="match status" value="1"/>
</dbReference>
<dbReference type="RefSeq" id="WP_146512771.1">
    <property type="nucleotide sequence ID" value="NZ_SJPI01000001.1"/>
</dbReference>
<evidence type="ECO:0000256" key="1">
    <source>
        <dbReference type="ARBA" id="ARBA00004942"/>
    </source>
</evidence>
<comment type="function">
    <text evidence="14">Catalyzes the conversion of dethiobiotin (DTB) to biotin by the insertion of a sulfur atom into dethiobiotin via a radical-based mechanism.</text>
</comment>
<feature type="binding site" evidence="14 15">
    <location>
        <position position="82"/>
    </location>
    <ligand>
        <name>[4Fe-4S] cluster</name>
        <dbReference type="ChEBI" id="CHEBI:49883"/>
        <note>4Fe-4S-S-AdoMet</note>
    </ligand>
</feature>
<dbReference type="HAMAP" id="MF_01694">
    <property type="entry name" value="BioB"/>
    <property type="match status" value="1"/>
</dbReference>
<keyword evidence="6 14" id="KW-0808">Transferase</keyword>
<dbReference type="Pfam" id="PF06968">
    <property type="entry name" value="BATS"/>
    <property type="match status" value="1"/>
</dbReference>
<dbReference type="Proteomes" id="UP000316598">
    <property type="component" value="Unassembled WGS sequence"/>
</dbReference>
<name>A0A5C5WP50_9BACT</name>
<feature type="binding site" evidence="14 15">
    <location>
        <position position="218"/>
    </location>
    <ligand>
        <name>[2Fe-2S] cluster</name>
        <dbReference type="ChEBI" id="CHEBI:190135"/>
    </ligand>
</feature>
<dbReference type="Gene3D" id="3.20.20.70">
    <property type="entry name" value="Aldolase class I"/>
    <property type="match status" value="1"/>
</dbReference>
<comment type="cofactor">
    <cofactor evidence="14 15">
        <name>[4Fe-4S] cluster</name>
        <dbReference type="ChEBI" id="CHEBI:49883"/>
    </cofactor>
    <text evidence="14 15">Binds 1 [4Fe-4S] cluster. The cluster is coordinated with 3 cysteines and an exchangeable S-adenosyl-L-methionine.</text>
</comment>
<dbReference type="InterPro" id="IPR010722">
    <property type="entry name" value="BATS_dom"/>
</dbReference>
<reference evidence="17 18" key="1">
    <citation type="submission" date="2019-02" db="EMBL/GenBank/DDBJ databases">
        <title>Deep-cultivation of Planctomycetes and their phenomic and genomic characterization uncovers novel biology.</title>
        <authorList>
            <person name="Wiegand S."/>
            <person name="Jogler M."/>
            <person name="Boedeker C."/>
            <person name="Pinto D."/>
            <person name="Vollmers J."/>
            <person name="Rivas-Marin E."/>
            <person name="Kohn T."/>
            <person name="Peeters S.H."/>
            <person name="Heuer A."/>
            <person name="Rast P."/>
            <person name="Oberbeckmann S."/>
            <person name="Bunk B."/>
            <person name="Jeske O."/>
            <person name="Meyerdierks A."/>
            <person name="Storesund J.E."/>
            <person name="Kallscheuer N."/>
            <person name="Luecker S."/>
            <person name="Lage O.M."/>
            <person name="Pohl T."/>
            <person name="Merkel B.J."/>
            <person name="Hornburger P."/>
            <person name="Mueller R.-W."/>
            <person name="Bruemmer F."/>
            <person name="Labrenz M."/>
            <person name="Spormann A.M."/>
            <person name="Op Den Camp H."/>
            <person name="Overmann J."/>
            <person name="Amann R."/>
            <person name="Jetten M.S.M."/>
            <person name="Mascher T."/>
            <person name="Medema M.H."/>
            <person name="Devos D.P."/>
            <person name="Kaster A.-K."/>
            <person name="Ovreas L."/>
            <person name="Rohde M."/>
            <person name="Galperin M.Y."/>
            <person name="Jogler C."/>
        </authorList>
    </citation>
    <scope>NUCLEOTIDE SEQUENCE [LARGE SCALE GENOMIC DNA]</scope>
    <source>
        <strain evidence="17 18">Pla22</strain>
    </source>
</reference>
<dbReference type="GO" id="GO:0051539">
    <property type="term" value="F:4 iron, 4 sulfur cluster binding"/>
    <property type="evidence" value="ECO:0007669"/>
    <property type="project" value="UniProtKB-KW"/>
</dbReference>
<keyword evidence="9 14" id="KW-0479">Metal-binding</keyword>
<dbReference type="GO" id="GO:0009102">
    <property type="term" value="P:biotin biosynthetic process"/>
    <property type="evidence" value="ECO:0007669"/>
    <property type="project" value="UniProtKB-UniRule"/>
</dbReference>
<comment type="similarity">
    <text evidence="2 14">Belongs to the radical SAM superfamily. Biotin synthase family.</text>
</comment>
<dbReference type="OrthoDB" id="9786826at2"/>
<dbReference type="InterPro" id="IPR024177">
    <property type="entry name" value="Biotin_synthase"/>
</dbReference>
<feature type="binding site" evidence="14 15">
    <location>
        <position position="158"/>
    </location>
    <ligand>
        <name>[2Fe-2S] cluster</name>
        <dbReference type="ChEBI" id="CHEBI:190135"/>
    </ligand>
</feature>
<dbReference type="EMBL" id="SJPI01000001">
    <property type="protein sequence ID" value="TWT52387.1"/>
    <property type="molecule type" value="Genomic_DNA"/>
</dbReference>
<evidence type="ECO:0000256" key="5">
    <source>
        <dbReference type="ARBA" id="ARBA00022485"/>
    </source>
</evidence>
<dbReference type="SFLD" id="SFLDG01278">
    <property type="entry name" value="biotin_synthase_like"/>
    <property type="match status" value="1"/>
</dbReference>
<evidence type="ECO:0000256" key="8">
    <source>
        <dbReference type="ARBA" id="ARBA00022714"/>
    </source>
</evidence>
<organism evidence="17 18">
    <name type="scientific">Rubripirellula amarantea</name>
    <dbReference type="NCBI Taxonomy" id="2527999"/>
    <lineage>
        <taxon>Bacteria</taxon>
        <taxon>Pseudomonadati</taxon>
        <taxon>Planctomycetota</taxon>
        <taxon>Planctomycetia</taxon>
        <taxon>Pirellulales</taxon>
        <taxon>Pirellulaceae</taxon>
        <taxon>Rubripirellula</taxon>
    </lineage>
</organism>
<comment type="catalytic activity">
    <reaction evidence="13 14">
        <text>(4R,5S)-dethiobiotin + (sulfur carrier)-SH + 2 reduced [2Fe-2S]-[ferredoxin] + 2 S-adenosyl-L-methionine = (sulfur carrier)-H + biotin + 2 5'-deoxyadenosine + 2 L-methionine + 2 oxidized [2Fe-2S]-[ferredoxin]</text>
        <dbReference type="Rhea" id="RHEA:22060"/>
        <dbReference type="Rhea" id="RHEA-COMP:10000"/>
        <dbReference type="Rhea" id="RHEA-COMP:10001"/>
        <dbReference type="Rhea" id="RHEA-COMP:14737"/>
        <dbReference type="Rhea" id="RHEA-COMP:14739"/>
        <dbReference type="ChEBI" id="CHEBI:17319"/>
        <dbReference type="ChEBI" id="CHEBI:29917"/>
        <dbReference type="ChEBI" id="CHEBI:33737"/>
        <dbReference type="ChEBI" id="CHEBI:33738"/>
        <dbReference type="ChEBI" id="CHEBI:57586"/>
        <dbReference type="ChEBI" id="CHEBI:57844"/>
        <dbReference type="ChEBI" id="CHEBI:59789"/>
        <dbReference type="ChEBI" id="CHEBI:64428"/>
        <dbReference type="ChEBI" id="CHEBI:149473"/>
        <dbReference type="EC" id="2.8.1.6"/>
    </reaction>
</comment>
<comment type="subunit">
    <text evidence="3 14">Homodimer.</text>
</comment>
<evidence type="ECO:0000256" key="15">
    <source>
        <dbReference type="PIRSR" id="PIRSR001619-1"/>
    </source>
</evidence>
<keyword evidence="7 14" id="KW-0949">S-adenosyl-L-methionine</keyword>
<evidence type="ECO:0000256" key="4">
    <source>
        <dbReference type="ARBA" id="ARBA00012236"/>
    </source>
</evidence>
<evidence type="ECO:0000256" key="2">
    <source>
        <dbReference type="ARBA" id="ARBA00010765"/>
    </source>
</evidence>
<feature type="binding site" evidence="14 15">
    <location>
        <position position="126"/>
    </location>
    <ligand>
        <name>[2Fe-2S] cluster</name>
        <dbReference type="ChEBI" id="CHEBI:190135"/>
    </ligand>
</feature>
<gene>
    <name evidence="14 17" type="primary">bioB</name>
    <name evidence="17" type="ORF">Pla22_00110</name>
</gene>
<keyword evidence="18" id="KW-1185">Reference proteome</keyword>
<keyword evidence="10 14" id="KW-0093">Biotin biosynthesis</keyword>
<dbReference type="PIRSF" id="PIRSF001619">
    <property type="entry name" value="Biotin_synth"/>
    <property type="match status" value="1"/>
</dbReference>
<comment type="cofactor">
    <cofactor evidence="15">
        <name>[2Fe-2S] cluster</name>
        <dbReference type="ChEBI" id="CHEBI:190135"/>
    </cofactor>
    <text evidence="15">Binds 1 [2Fe-2S] cluster. The cluster is coordinated with 3 cysteines and 1 arginine.</text>
</comment>
<keyword evidence="5 14" id="KW-0004">4Fe-4S</keyword>
<dbReference type="InterPro" id="IPR007197">
    <property type="entry name" value="rSAM"/>
</dbReference>
<dbReference type="SFLD" id="SFLDS00029">
    <property type="entry name" value="Radical_SAM"/>
    <property type="match status" value="1"/>
</dbReference>
<dbReference type="FunFam" id="3.20.20.70:FF:000026">
    <property type="entry name" value="Biotin synthase"/>
    <property type="match status" value="1"/>
</dbReference>
<dbReference type="InterPro" id="IPR006638">
    <property type="entry name" value="Elp3/MiaA/NifB-like_rSAM"/>
</dbReference>
<dbReference type="GO" id="GO:0004076">
    <property type="term" value="F:biotin synthase activity"/>
    <property type="evidence" value="ECO:0007669"/>
    <property type="project" value="UniProtKB-UniRule"/>
</dbReference>
<dbReference type="EC" id="2.8.1.6" evidence="4 14"/>
<evidence type="ECO:0000256" key="10">
    <source>
        <dbReference type="ARBA" id="ARBA00022756"/>
    </source>
</evidence>
<dbReference type="PANTHER" id="PTHR22976">
    <property type="entry name" value="BIOTIN SYNTHASE"/>
    <property type="match status" value="1"/>
</dbReference>
<feature type="binding site" evidence="14 15">
    <location>
        <position position="86"/>
    </location>
    <ligand>
        <name>[4Fe-4S] cluster</name>
        <dbReference type="ChEBI" id="CHEBI:49883"/>
        <note>4Fe-4S-S-AdoMet</note>
    </ligand>
</feature>
<dbReference type="NCBIfam" id="TIGR00433">
    <property type="entry name" value="bioB"/>
    <property type="match status" value="1"/>
</dbReference>
<feature type="binding site" evidence="14 15">
    <location>
        <position position="89"/>
    </location>
    <ligand>
        <name>[4Fe-4S] cluster</name>
        <dbReference type="ChEBI" id="CHEBI:49883"/>
        <note>4Fe-4S-S-AdoMet</note>
    </ligand>
</feature>
<evidence type="ECO:0000256" key="11">
    <source>
        <dbReference type="ARBA" id="ARBA00023004"/>
    </source>
</evidence>
<feature type="domain" description="Radical SAM core" evidence="16">
    <location>
        <begin position="64"/>
        <end position="293"/>
    </location>
</feature>
<evidence type="ECO:0000256" key="7">
    <source>
        <dbReference type="ARBA" id="ARBA00022691"/>
    </source>
</evidence>
<dbReference type="InterPro" id="IPR058240">
    <property type="entry name" value="rSAM_sf"/>
</dbReference>
<comment type="cofactor">
    <cofactor evidence="14">
        <name>[2Fe-2S] cluster</name>
        <dbReference type="ChEBI" id="CHEBI:190135"/>
    </cofactor>
    <text evidence="14">Binds 1 [2Fe-2S] cluster. The cluster is coordinated with 3 cysteines and 1 arginine.</text>
</comment>
<evidence type="ECO:0000256" key="13">
    <source>
        <dbReference type="ARBA" id="ARBA00051157"/>
    </source>
</evidence>
<evidence type="ECO:0000313" key="18">
    <source>
        <dbReference type="Proteomes" id="UP000316598"/>
    </source>
</evidence>
<evidence type="ECO:0000259" key="16">
    <source>
        <dbReference type="PROSITE" id="PS51918"/>
    </source>
</evidence>
<sequence>MTVSTATNHTSDPVSLGRDRYQAMADRVLGGESISRDEALSILKTPDDEVLDLLSAGFRIRQKHFGKTVQLYFLMNAKSGLCPEDCHYCSQSKISTAPVPKYNILKRDDLMEAARLAAERGAKTYCLVISARGPNERELSAVEQIVPEIKEKYNLDICACLGLLSREQADRLKACGVDRVNHNLNTSEDHYADICTTHTYADRVDTLRNVRDAGMEMCSGGIIGMGETHDDVVSMAFDLRDLGVQSIPLNFLNAIEGTPLQGNSDLSPQDCLRALAMFRFVAPDRELRISGGRELHLRSLQPLGLYVANSLFVGDYLTTKGQAPEADYDMIRDLGFEVTKSTC</sequence>
<evidence type="ECO:0000256" key="6">
    <source>
        <dbReference type="ARBA" id="ARBA00022679"/>
    </source>
</evidence>
<accession>A0A5C5WP50</accession>
<evidence type="ECO:0000256" key="14">
    <source>
        <dbReference type="HAMAP-Rule" id="MF_01694"/>
    </source>
</evidence>
<dbReference type="UniPathway" id="UPA00078">
    <property type="reaction ID" value="UER00162"/>
</dbReference>
<dbReference type="SMART" id="SM00876">
    <property type="entry name" value="BATS"/>
    <property type="match status" value="1"/>
</dbReference>
<dbReference type="PROSITE" id="PS51918">
    <property type="entry name" value="RADICAL_SAM"/>
    <property type="match status" value="1"/>
</dbReference>
<dbReference type="SUPFAM" id="SSF102114">
    <property type="entry name" value="Radical SAM enzymes"/>
    <property type="match status" value="1"/>
</dbReference>
<dbReference type="InterPro" id="IPR013785">
    <property type="entry name" value="Aldolase_TIM"/>
</dbReference>
<keyword evidence="11 14" id="KW-0408">Iron</keyword>
<feature type="binding site" evidence="14 15">
    <location>
        <position position="288"/>
    </location>
    <ligand>
        <name>[2Fe-2S] cluster</name>
        <dbReference type="ChEBI" id="CHEBI:190135"/>
    </ligand>
</feature>
<dbReference type="CDD" id="cd01335">
    <property type="entry name" value="Radical_SAM"/>
    <property type="match status" value="1"/>
</dbReference>
<keyword evidence="12 14" id="KW-0411">Iron-sulfur</keyword>
<comment type="pathway">
    <text evidence="1 14">Cofactor biosynthesis; biotin biosynthesis; biotin from 7,8-diaminononanoate: step 2/2.</text>
</comment>